<dbReference type="Proteomes" id="UP000001471">
    <property type="component" value="Unassembled WGS sequence"/>
</dbReference>
<organism evidence="1 2">
    <name type="scientific">Pyrenophora tritici-repentis (strain Pt-1C-BFP)</name>
    <name type="common">Wheat tan spot fungus</name>
    <name type="synonym">Drechslera tritici-repentis</name>
    <dbReference type="NCBI Taxonomy" id="426418"/>
    <lineage>
        <taxon>Eukaryota</taxon>
        <taxon>Fungi</taxon>
        <taxon>Dikarya</taxon>
        <taxon>Ascomycota</taxon>
        <taxon>Pezizomycotina</taxon>
        <taxon>Dothideomycetes</taxon>
        <taxon>Pleosporomycetidae</taxon>
        <taxon>Pleosporales</taxon>
        <taxon>Pleosporineae</taxon>
        <taxon>Pleosporaceae</taxon>
        <taxon>Pyrenophora</taxon>
    </lineage>
</organism>
<sequence>MPTRLIDLNGQPKLIETAHYDLEEENSRNVTLSHRWTQGCTIKLLHSNIEALKQHIDSATLSTVFRDTLFMAKQFGIFYI</sequence>
<protein>
    <submittedName>
        <fullName evidence="1">Uncharacterized protein</fullName>
    </submittedName>
</protein>
<dbReference type="HOGENOM" id="CLU_2590928_0_0_1"/>
<reference evidence="2" key="1">
    <citation type="journal article" date="2013" name="G3 (Bethesda)">
        <title>Comparative genomics of a plant-pathogenic fungus, Pyrenophora tritici-repentis, reveals transduplication and the impact of repeat elements on pathogenicity and population divergence.</title>
        <authorList>
            <person name="Manning V.A."/>
            <person name="Pandelova I."/>
            <person name="Dhillon B."/>
            <person name="Wilhelm L.J."/>
            <person name="Goodwin S.B."/>
            <person name="Berlin A.M."/>
            <person name="Figueroa M."/>
            <person name="Freitag M."/>
            <person name="Hane J.K."/>
            <person name="Henrissat B."/>
            <person name="Holman W.H."/>
            <person name="Kodira C.D."/>
            <person name="Martin J."/>
            <person name="Oliver R.P."/>
            <person name="Robbertse B."/>
            <person name="Schackwitz W."/>
            <person name="Schwartz D.C."/>
            <person name="Spatafora J.W."/>
            <person name="Turgeon B.G."/>
            <person name="Yandava C."/>
            <person name="Young S."/>
            <person name="Zhou S."/>
            <person name="Zeng Q."/>
            <person name="Grigoriev I.V."/>
            <person name="Ma L.-J."/>
            <person name="Ciuffetti L.M."/>
        </authorList>
    </citation>
    <scope>NUCLEOTIDE SEQUENCE [LARGE SCALE GENOMIC DNA]</scope>
    <source>
        <strain evidence="2">Pt-1C-BFP</strain>
    </source>
</reference>
<accession>B2VT53</accession>
<dbReference type="AlphaFoldDB" id="B2VT53"/>
<dbReference type="InParanoid" id="B2VT53"/>
<name>B2VT53_PYRTR</name>
<evidence type="ECO:0000313" key="1">
    <source>
        <dbReference type="EMBL" id="EDU41327.1"/>
    </source>
</evidence>
<proteinExistence type="predicted"/>
<dbReference type="EMBL" id="DS231615">
    <property type="protein sequence ID" value="EDU41327.1"/>
    <property type="molecule type" value="Genomic_DNA"/>
</dbReference>
<evidence type="ECO:0000313" key="2">
    <source>
        <dbReference type="Proteomes" id="UP000001471"/>
    </source>
</evidence>
<gene>
    <name evidence="1" type="ORF">PTRG_01889</name>
</gene>